<dbReference type="EMBL" id="ML170157">
    <property type="protein sequence ID" value="TDL28420.1"/>
    <property type="molecule type" value="Genomic_DNA"/>
</dbReference>
<dbReference type="InterPro" id="IPR004344">
    <property type="entry name" value="TTL/TTLL_fam"/>
</dbReference>
<dbReference type="SUPFAM" id="SSF56059">
    <property type="entry name" value="Glutathione synthetase ATP-binding domain-like"/>
    <property type="match status" value="1"/>
</dbReference>
<dbReference type="PANTHER" id="PTHR47551">
    <property type="entry name" value="TUBULIN--TYROSINE LIGASE PBY1-RELATED"/>
    <property type="match status" value="1"/>
</dbReference>
<dbReference type="PROSITE" id="PS51221">
    <property type="entry name" value="TTL"/>
    <property type="match status" value="1"/>
</dbReference>
<evidence type="ECO:0000313" key="2">
    <source>
        <dbReference type="Proteomes" id="UP000294933"/>
    </source>
</evidence>
<dbReference type="VEuPathDB" id="FungiDB:BD410DRAFT_737718"/>
<dbReference type="OrthoDB" id="202825at2759"/>
<reference evidence="1 2" key="1">
    <citation type="submission" date="2018-06" db="EMBL/GenBank/DDBJ databases">
        <title>A transcriptomic atlas of mushroom development highlights an independent origin of complex multicellularity.</title>
        <authorList>
            <consortium name="DOE Joint Genome Institute"/>
            <person name="Krizsan K."/>
            <person name="Almasi E."/>
            <person name="Merenyi Z."/>
            <person name="Sahu N."/>
            <person name="Viragh M."/>
            <person name="Koszo T."/>
            <person name="Mondo S."/>
            <person name="Kiss B."/>
            <person name="Balint B."/>
            <person name="Kues U."/>
            <person name="Barry K."/>
            <person name="Hegedus J.C."/>
            <person name="Henrissat B."/>
            <person name="Johnson J."/>
            <person name="Lipzen A."/>
            <person name="Ohm R."/>
            <person name="Nagy I."/>
            <person name="Pangilinan J."/>
            <person name="Yan J."/>
            <person name="Xiong Y."/>
            <person name="Grigoriev I.V."/>
            <person name="Hibbett D.S."/>
            <person name="Nagy L.G."/>
        </authorList>
    </citation>
    <scope>NUCLEOTIDE SEQUENCE [LARGE SCALE GENOMIC DNA]</scope>
    <source>
        <strain evidence="1 2">SZMC22713</strain>
    </source>
</reference>
<protein>
    <recommendedName>
        <fullName evidence="3">Tubulin-tyrosine ligase</fullName>
    </recommendedName>
</protein>
<dbReference type="GO" id="GO:0000932">
    <property type="term" value="C:P-body"/>
    <property type="evidence" value="ECO:0007669"/>
    <property type="project" value="TreeGrafter"/>
</dbReference>
<proteinExistence type="predicted"/>
<accession>A0A4Y7QNF0</accession>
<dbReference type="STRING" id="50990.A0A4Y7QNF0"/>
<dbReference type="InterPro" id="IPR027746">
    <property type="entry name" value="TTL"/>
</dbReference>
<dbReference type="Proteomes" id="UP000294933">
    <property type="component" value="Unassembled WGS sequence"/>
</dbReference>
<name>A0A4Y7QNF0_9AGAM</name>
<dbReference type="PANTHER" id="PTHR47551:SF1">
    <property type="entry name" value="TUBULIN--TYROSINE LIGASE PBY1-RELATED"/>
    <property type="match status" value="1"/>
</dbReference>
<dbReference type="Pfam" id="PF03133">
    <property type="entry name" value="TTL"/>
    <property type="match status" value="1"/>
</dbReference>
<dbReference type="AlphaFoldDB" id="A0A4Y7QNF0"/>
<sequence length="442" mass="49684">MFEAFVSWPSAPLTDALVRGAMQKLEGDKSIFLSRLESWKGGDSHLLQWCTYDDIDHNLTLAHPSTVLASSYTIRKALIRKHFMHKCADQYLAKNKASPLKQALPMTMRLEISFADELDEMWYDELYDLGEEIEKNPGKWWILKPGMADRGMGIRLFNSKEALRDIFEAFEQDSDGSEDEQQSGTAVVASQLRFFVIQEYLMHPLLLNPSEGSGVVNWCRLREISATAQFHLRVYCVASGALAVYFSTRILALFSSEIYCSPTEGCDLRAHLTNTSLQQNPDPDQEYIRLLDELEGLHVISAAGESAAADVLTHADIAAIIEDISDALAEVFRAAVDAPVHFQLLPNAFELYGVDFLITHCQLSGTDVNNARRRFQVNLLEVNAEPAIELTGPRLHWILEEIFAGIRKTCIQPFFDRTAVQDEKGDAVKLRKCLELQVRGPA</sequence>
<keyword evidence="2" id="KW-1185">Reference proteome</keyword>
<gene>
    <name evidence="1" type="ORF">BD410DRAFT_737718</name>
</gene>
<organism evidence="1 2">
    <name type="scientific">Rickenella mellea</name>
    <dbReference type="NCBI Taxonomy" id="50990"/>
    <lineage>
        <taxon>Eukaryota</taxon>
        <taxon>Fungi</taxon>
        <taxon>Dikarya</taxon>
        <taxon>Basidiomycota</taxon>
        <taxon>Agaricomycotina</taxon>
        <taxon>Agaricomycetes</taxon>
        <taxon>Hymenochaetales</taxon>
        <taxon>Rickenellaceae</taxon>
        <taxon>Rickenella</taxon>
    </lineage>
</organism>
<evidence type="ECO:0000313" key="1">
    <source>
        <dbReference type="EMBL" id="TDL28420.1"/>
    </source>
</evidence>
<dbReference type="Gene3D" id="3.30.470.20">
    <property type="entry name" value="ATP-grasp fold, B domain"/>
    <property type="match status" value="1"/>
</dbReference>
<evidence type="ECO:0008006" key="3">
    <source>
        <dbReference type="Google" id="ProtNLM"/>
    </source>
</evidence>